<protein>
    <submittedName>
        <fullName evidence="3">Uncharacterized protein</fullName>
    </submittedName>
</protein>
<evidence type="ECO:0000256" key="2">
    <source>
        <dbReference type="SAM" id="SignalP"/>
    </source>
</evidence>
<dbReference type="EMBL" id="JAGMWT010000003">
    <property type="protein sequence ID" value="KAH7132574.1"/>
    <property type="molecule type" value="Genomic_DNA"/>
</dbReference>
<proteinExistence type="predicted"/>
<evidence type="ECO:0000313" key="3">
    <source>
        <dbReference type="EMBL" id="KAH7132574.1"/>
    </source>
</evidence>
<feature type="chain" id="PRO_5040235624" evidence="2">
    <location>
        <begin position="22"/>
        <end position="190"/>
    </location>
</feature>
<evidence type="ECO:0000313" key="4">
    <source>
        <dbReference type="Proteomes" id="UP000700596"/>
    </source>
</evidence>
<feature type="region of interest" description="Disordered" evidence="1">
    <location>
        <begin position="67"/>
        <end position="92"/>
    </location>
</feature>
<name>A0A9P9IVS1_9PLEO</name>
<comment type="caution">
    <text evidence="3">The sequence shown here is derived from an EMBL/GenBank/DDBJ whole genome shotgun (WGS) entry which is preliminary data.</text>
</comment>
<feature type="compositionally biased region" description="Basic and acidic residues" evidence="1">
    <location>
        <begin position="75"/>
        <end position="86"/>
    </location>
</feature>
<feature type="signal peptide" evidence="2">
    <location>
        <begin position="1"/>
        <end position="21"/>
    </location>
</feature>
<dbReference type="AlphaFoldDB" id="A0A9P9IVS1"/>
<dbReference type="OrthoDB" id="3783760at2759"/>
<dbReference type="Proteomes" id="UP000700596">
    <property type="component" value="Unassembled WGS sequence"/>
</dbReference>
<accession>A0A9P9IVS1</accession>
<gene>
    <name evidence="3" type="ORF">B0J11DRAFT_230910</name>
</gene>
<keyword evidence="4" id="KW-1185">Reference proteome</keyword>
<keyword evidence="2" id="KW-0732">Signal</keyword>
<organism evidence="3 4">
    <name type="scientific">Dendryphion nanum</name>
    <dbReference type="NCBI Taxonomy" id="256645"/>
    <lineage>
        <taxon>Eukaryota</taxon>
        <taxon>Fungi</taxon>
        <taxon>Dikarya</taxon>
        <taxon>Ascomycota</taxon>
        <taxon>Pezizomycotina</taxon>
        <taxon>Dothideomycetes</taxon>
        <taxon>Pleosporomycetidae</taxon>
        <taxon>Pleosporales</taxon>
        <taxon>Torulaceae</taxon>
        <taxon>Dendryphion</taxon>
    </lineage>
</organism>
<sequence>MRLSTLAPILLTGIFPQIALSLPVDQTPAVVLAKAHNIYLATCRKRSDGELTGKPFTAVAYFKNPIANSTEDDSDRTKERGPRADKSAVVADPAESWENTKYRLKVWRDKVFTTDITSTSEKTKGQLSGSVKLGTEDYVCFTDGVTKVRIKNDDDEEKNLVDQAALRGDCVADYWCAGLGKPKDDDKDDE</sequence>
<reference evidence="3" key="1">
    <citation type="journal article" date="2021" name="Nat. Commun.">
        <title>Genetic determinants of endophytism in the Arabidopsis root mycobiome.</title>
        <authorList>
            <person name="Mesny F."/>
            <person name="Miyauchi S."/>
            <person name="Thiergart T."/>
            <person name="Pickel B."/>
            <person name="Atanasova L."/>
            <person name="Karlsson M."/>
            <person name="Huettel B."/>
            <person name="Barry K.W."/>
            <person name="Haridas S."/>
            <person name="Chen C."/>
            <person name="Bauer D."/>
            <person name="Andreopoulos W."/>
            <person name="Pangilinan J."/>
            <person name="LaButti K."/>
            <person name="Riley R."/>
            <person name="Lipzen A."/>
            <person name="Clum A."/>
            <person name="Drula E."/>
            <person name="Henrissat B."/>
            <person name="Kohler A."/>
            <person name="Grigoriev I.V."/>
            <person name="Martin F.M."/>
            <person name="Hacquard S."/>
        </authorList>
    </citation>
    <scope>NUCLEOTIDE SEQUENCE</scope>
    <source>
        <strain evidence="3">MPI-CAGE-CH-0243</strain>
    </source>
</reference>
<evidence type="ECO:0000256" key="1">
    <source>
        <dbReference type="SAM" id="MobiDB-lite"/>
    </source>
</evidence>